<name>A0A9W9YNT1_9CNID</name>
<dbReference type="EMBL" id="MU827316">
    <property type="protein sequence ID" value="KAJ7358685.1"/>
    <property type="molecule type" value="Genomic_DNA"/>
</dbReference>
<keyword evidence="2" id="KW-1185">Reference proteome</keyword>
<dbReference type="AlphaFoldDB" id="A0A9W9YNT1"/>
<proteinExistence type="predicted"/>
<evidence type="ECO:0000313" key="2">
    <source>
        <dbReference type="Proteomes" id="UP001163046"/>
    </source>
</evidence>
<evidence type="ECO:0000313" key="1">
    <source>
        <dbReference type="EMBL" id="KAJ7358685.1"/>
    </source>
</evidence>
<reference evidence="1" key="1">
    <citation type="submission" date="2023-01" db="EMBL/GenBank/DDBJ databases">
        <title>Genome assembly of the deep-sea coral Lophelia pertusa.</title>
        <authorList>
            <person name="Herrera S."/>
            <person name="Cordes E."/>
        </authorList>
    </citation>
    <scope>NUCLEOTIDE SEQUENCE</scope>
    <source>
        <strain evidence="1">USNM1676648</strain>
        <tissue evidence="1">Polyp</tissue>
    </source>
</reference>
<protein>
    <submittedName>
        <fullName evidence="1">Uncharacterized protein</fullName>
    </submittedName>
</protein>
<organism evidence="1 2">
    <name type="scientific">Desmophyllum pertusum</name>
    <dbReference type="NCBI Taxonomy" id="174260"/>
    <lineage>
        <taxon>Eukaryota</taxon>
        <taxon>Metazoa</taxon>
        <taxon>Cnidaria</taxon>
        <taxon>Anthozoa</taxon>
        <taxon>Hexacorallia</taxon>
        <taxon>Scleractinia</taxon>
        <taxon>Caryophylliina</taxon>
        <taxon>Caryophylliidae</taxon>
        <taxon>Desmophyllum</taxon>
    </lineage>
</organism>
<sequence>MRHEGVQWNFGCPDECEICSYEFVAATQEDRDKYVTHCTLQFATNGSRNTIEVAPNSGVVILNIRNQLIHLMVCVEKWWIRNLDVFITMCSSFDSSDFVSSQNQVS</sequence>
<gene>
    <name evidence="1" type="ORF">OS493_022121</name>
</gene>
<comment type="caution">
    <text evidence="1">The sequence shown here is derived from an EMBL/GenBank/DDBJ whole genome shotgun (WGS) entry which is preliminary data.</text>
</comment>
<accession>A0A9W9YNT1</accession>
<dbReference type="Proteomes" id="UP001163046">
    <property type="component" value="Unassembled WGS sequence"/>
</dbReference>